<evidence type="ECO:0000259" key="8">
    <source>
        <dbReference type="SMART" id="SM00387"/>
    </source>
</evidence>
<dbReference type="PANTHER" id="PTHR45436:SF5">
    <property type="entry name" value="SENSOR HISTIDINE KINASE TRCS"/>
    <property type="match status" value="1"/>
</dbReference>
<keyword evidence="3" id="KW-0597">Phosphoprotein</keyword>
<dbReference type="InterPro" id="IPR003594">
    <property type="entry name" value="HATPase_dom"/>
</dbReference>
<dbReference type="PANTHER" id="PTHR45436">
    <property type="entry name" value="SENSOR HISTIDINE KINASE YKOH"/>
    <property type="match status" value="1"/>
</dbReference>
<dbReference type="EC" id="2.7.13.3" evidence="2"/>
<dbReference type="Proteomes" id="UP001527866">
    <property type="component" value="Unassembled WGS sequence"/>
</dbReference>
<proteinExistence type="predicted"/>
<protein>
    <recommendedName>
        <fullName evidence="2">histidine kinase</fullName>
        <ecNumber evidence="2">2.7.13.3</ecNumber>
    </recommendedName>
</protein>
<dbReference type="SMART" id="SM00387">
    <property type="entry name" value="HATPase_c"/>
    <property type="match status" value="1"/>
</dbReference>
<keyword evidence="5" id="KW-0418">Kinase</keyword>
<reference evidence="9 10" key="1">
    <citation type="submission" date="2023-01" db="EMBL/GenBank/DDBJ databases">
        <title>Draft genome sequence of Nocardiopsis sp. RSe5-2 isolated from halophytes.</title>
        <authorList>
            <person name="Duangmal K."/>
            <person name="Chantavorakit T."/>
        </authorList>
    </citation>
    <scope>NUCLEOTIDE SEQUENCE [LARGE SCALE GENOMIC DNA]</scope>
    <source>
        <strain evidence="9 10">RSe5-2</strain>
    </source>
</reference>
<feature type="region of interest" description="Disordered" evidence="6">
    <location>
        <begin position="80"/>
        <end position="103"/>
    </location>
</feature>
<evidence type="ECO:0000313" key="9">
    <source>
        <dbReference type="EMBL" id="MDA2809225.1"/>
    </source>
</evidence>
<dbReference type="InterPro" id="IPR050428">
    <property type="entry name" value="TCS_sensor_his_kinase"/>
</dbReference>
<keyword evidence="7" id="KW-0812">Transmembrane</keyword>
<dbReference type="RefSeq" id="WP_270683139.1">
    <property type="nucleotide sequence ID" value="NZ_JAQFWQ010000002.1"/>
</dbReference>
<keyword evidence="10" id="KW-1185">Reference proteome</keyword>
<keyword evidence="9" id="KW-0067">ATP-binding</keyword>
<feature type="region of interest" description="Disordered" evidence="6">
    <location>
        <begin position="382"/>
        <end position="534"/>
    </location>
</feature>
<keyword evidence="7" id="KW-0472">Membrane</keyword>
<evidence type="ECO:0000256" key="6">
    <source>
        <dbReference type="SAM" id="MobiDB-lite"/>
    </source>
</evidence>
<gene>
    <name evidence="9" type="ORF">O4J56_01125</name>
</gene>
<dbReference type="Gene3D" id="3.30.565.10">
    <property type="entry name" value="Histidine kinase-like ATPase, C-terminal domain"/>
    <property type="match status" value="1"/>
</dbReference>
<organism evidence="9 10">
    <name type="scientific">Nocardiopsis endophytica</name>
    <dbReference type="NCBI Taxonomy" id="3018445"/>
    <lineage>
        <taxon>Bacteria</taxon>
        <taxon>Bacillati</taxon>
        <taxon>Actinomycetota</taxon>
        <taxon>Actinomycetes</taxon>
        <taxon>Streptosporangiales</taxon>
        <taxon>Nocardiopsidaceae</taxon>
        <taxon>Nocardiopsis</taxon>
    </lineage>
</organism>
<dbReference type="GO" id="GO:0005524">
    <property type="term" value="F:ATP binding"/>
    <property type="evidence" value="ECO:0007669"/>
    <property type="project" value="UniProtKB-KW"/>
</dbReference>
<evidence type="ECO:0000256" key="7">
    <source>
        <dbReference type="SAM" id="Phobius"/>
    </source>
</evidence>
<name>A0ABT4TY94_9ACTN</name>
<evidence type="ECO:0000256" key="2">
    <source>
        <dbReference type="ARBA" id="ARBA00012438"/>
    </source>
</evidence>
<evidence type="ECO:0000256" key="1">
    <source>
        <dbReference type="ARBA" id="ARBA00000085"/>
    </source>
</evidence>
<dbReference type="Pfam" id="PF02518">
    <property type="entry name" value="HATPase_c"/>
    <property type="match status" value="1"/>
</dbReference>
<feature type="domain" description="Histidine kinase/HSP90-like ATPase" evidence="8">
    <location>
        <begin position="268"/>
        <end position="380"/>
    </location>
</feature>
<accession>A0ABT4TY94</accession>
<dbReference type="EMBL" id="JAQFWQ010000002">
    <property type="protein sequence ID" value="MDA2809225.1"/>
    <property type="molecule type" value="Genomic_DNA"/>
</dbReference>
<feature type="compositionally biased region" description="Low complexity" evidence="6">
    <location>
        <begin position="422"/>
        <end position="443"/>
    </location>
</feature>
<feature type="transmembrane region" description="Helical" evidence="7">
    <location>
        <begin position="20"/>
        <end position="40"/>
    </location>
</feature>
<feature type="compositionally biased region" description="Basic residues" evidence="6">
    <location>
        <begin position="458"/>
        <end position="467"/>
    </location>
</feature>
<comment type="catalytic activity">
    <reaction evidence="1">
        <text>ATP + protein L-histidine = ADP + protein N-phospho-L-histidine.</text>
        <dbReference type="EC" id="2.7.13.3"/>
    </reaction>
</comment>
<evidence type="ECO:0000256" key="4">
    <source>
        <dbReference type="ARBA" id="ARBA00022679"/>
    </source>
</evidence>
<dbReference type="InterPro" id="IPR036890">
    <property type="entry name" value="HATPase_C_sf"/>
</dbReference>
<comment type="caution">
    <text evidence="9">The sequence shown here is derived from an EMBL/GenBank/DDBJ whole genome shotgun (WGS) entry which is preliminary data.</text>
</comment>
<keyword evidence="7" id="KW-1133">Transmembrane helix</keyword>
<feature type="compositionally biased region" description="Low complexity" evidence="6">
    <location>
        <begin position="405"/>
        <end position="415"/>
    </location>
</feature>
<dbReference type="SUPFAM" id="SSF55874">
    <property type="entry name" value="ATPase domain of HSP90 chaperone/DNA topoisomerase II/histidine kinase"/>
    <property type="match status" value="1"/>
</dbReference>
<evidence type="ECO:0000256" key="5">
    <source>
        <dbReference type="ARBA" id="ARBA00022777"/>
    </source>
</evidence>
<evidence type="ECO:0000313" key="10">
    <source>
        <dbReference type="Proteomes" id="UP001527866"/>
    </source>
</evidence>
<keyword evidence="4" id="KW-0808">Transferase</keyword>
<feature type="transmembrane region" description="Helical" evidence="7">
    <location>
        <begin position="47"/>
        <end position="68"/>
    </location>
</feature>
<keyword evidence="9" id="KW-0547">Nucleotide-binding</keyword>
<sequence length="534" mass="56408">MSDRTPDPVPGGPGPGRWRAPAAAAAAAVGGAVLWGAVGFAVPEGRFLFLVAALATTAFAATACYLAVRYADAAEHRAAERDRAQEEVRTAREERDAALERAEAGRRSLDDLASRVLPGAVARLRDGATAPTVLSETPVPDDEDHRRLLELLVREIAVGERRRAAALAACANAAGRVQAMSTRNLAELRDMQDRCDPDMLGDLMRVDHTTSQVGRVADSIAVLTGARTGRRWTKPIRMESILRGAMGRISAYRRVRLHSSSRSAVAGYAAEDVMHALAELMDNGTRFSAPTEEVHVYVEDLNNGAVFTVEDAGLGMRPQALARAELAVSRTEPLDLTRLSGSRLGLAVVGQLARKHRMNVFFRPSSRGGVGVVLRLPNHLLTSAREDPPPAPVRNGSHAAAPGRAAPEPQALRAAPAPPADAPAAATTVTADETAAPETTAPVAPEPPAPETAAPKRPLPKRPRGHSLRSDPDIAAGARSAPASDGGREPRRGLGSRFGAFQQSRPRSHRSGDTGPLPLRSPDPQKDEDTDGGG</sequence>
<evidence type="ECO:0000256" key="3">
    <source>
        <dbReference type="ARBA" id="ARBA00022553"/>
    </source>
</evidence>